<dbReference type="EMBL" id="OU912926">
    <property type="protein sequence ID" value="CAG9933378.1"/>
    <property type="molecule type" value="Genomic_DNA"/>
</dbReference>
<name>A0ABM8Z0S9_9PROT</name>
<proteinExistence type="predicted"/>
<organism evidence="1 2">
    <name type="scientific">Candidatus Nitrotoga arctica</name>
    <dbReference type="NCBI Taxonomy" id="453162"/>
    <lineage>
        <taxon>Bacteria</taxon>
        <taxon>Pseudomonadati</taxon>
        <taxon>Pseudomonadota</taxon>
        <taxon>Betaproteobacteria</taxon>
        <taxon>Nitrosomonadales</taxon>
        <taxon>Gallionellaceae</taxon>
        <taxon>Candidatus Nitrotoga</taxon>
    </lineage>
</organism>
<evidence type="ECO:0000313" key="2">
    <source>
        <dbReference type="Proteomes" id="UP000839052"/>
    </source>
</evidence>
<gene>
    <name evidence="1" type="ORF">NTG6680_2129</name>
</gene>
<protein>
    <submittedName>
        <fullName evidence="1">Uncharacterized protein</fullName>
    </submittedName>
</protein>
<reference evidence="1 2" key="1">
    <citation type="submission" date="2021-10" db="EMBL/GenBank/DDBJ databases">
        <authorList>
            <person name="Koch H."/>
        </authorList>
    </citation>
    <scope>NUCLEOTIDE SEQUENCE [LARGE SCALE GENOMIC DNA]</scope>
    <source>
        <strain evidence="1">6680</strain>
    </source>
</reference>
<evidence type="ECO:0000313" key="1">
    <source>
        <dbReference type="EMBL" id="CAG9933378.1"/>
    </source>
</evidence>
<dbReference type="Proteomes" id="UP000839052">
    <property type="component" value="Chromosome"/>
</dbReference>
<keyword evidence="2" id="KW-1185">Reference proteome</keyword>
<accession>A0ABM8Z0S9</accession>
<sequence>MILAMNAPGNTPFPGAKRTGTGSILVEHRGIMGVDASRGNLLKRAVW</sequence>